<accession>A0ACC2SLV2</accession>
<proteinExistence type="predicted"/>
<gene>
    <name evidence="1" type="ORF">DSO57_1003257</name>
</gene>
<evidence type="ECO:0000313" key="1">
    <source>
        <dbReference type="EMBL" id="KAJ9063126.1"/>
    </source>
</evidence>
<comment type="caution">
    <text evidence="1">The sequence shown here is derived from an EMBL/GenBank/DDBJ whole genome shotgun (WGS) entry which is preliminary data.</text>
</comment>
<organism evidence="1 2">
    <name type="scientific">Entomophthora muscae</name>
    <dbReference type="NCBI Taxonomy" id="34485"/>
    <lineage>
        <taxon>Eukaryota</taxon>
        <taxon>Fungi</taxon>
        <taxon>Fungi incertae sedis</taxon>
        <taxon>Zoopagomycota</taxon>
        <taxon>Entomophthoromycotina</taxon>
        <taxon>Entomophthoromycetes</taxon>
        <taxon>Entomophthorales</taxon>
        <taxon>Entomophthoraceae</taxon>
        <taxon>Entomophthora</taxon>
    </lineage>
</organism>
<sequence>MKLNVTKQPKAHPCMRMPNSPAFENWPPINSTDLKKYCLFRIYWIRSSLAKRLVAFYPNPRSIWRRSGYASATRPIRHPPAPPVEPLDWSDPFHSPKPPLETDTIDPNRPPLTRCSHLPYLGDPGIQSFPANLEPLADV</sequence>
<dbReference type="EMBL" id="QTSX02004978">
    <property type="protein sequence ID" value="KAJ9063126.1"/>
    <property type="molecule type" value="Genomic_DNA"/>
</dbReference>
<evidence type="ECO:0000313" key="2">
    <source>
        <dbReference type="Proteomes" id="UP001165960"/>
    </source>
</evidence>
<name>A0ACC2SLV2_9FUNG</name>
<reference evidence="1" key="1">
    <citation type="submission" date="2022-04" db="EMBL/GenBank/DDBJ databases">
        <title>Genome of the entomopathogenic fungus Entomophthora muscae.</title>
        <authorList>
            <person name="Elya C."/>
            <person name="Lovett B.R."/>
            <person name="Lee E."/>
            <person name="Macias A.M."/>
            <person name="Hajek A.E."/>
            <person name="De Bivort B.L."/>
            <person name="Kasson M.T."/>
            <person name="De Fine Licht H.H."/>
            <person name="Stajich J.E."/>
        </authorList>
    </citation>
    <scope>NUCLEOTIDE SEQUENCE</scope>
    <source>
        <strain evidence="1">Berkeley</strain>
    </source>
</reference>
<protein>
    <submittedName>
        <fullName evidence="1">Uncharacterized protein</fullName>
    </submittedName>
</protein>
<dbReference type="Proteomes" id="UP001165960">
    <property type="component" value="Unassembled WGS sequence"/>
</dbReference>
<keyword evidence="2" id="KW-1185">Reference proteome</keyword>